<feature type="coiled-coil region" evidence="5">
    <location>
        <begin position="120"/>
        <end position="158"/>
    </location>
</feature>
<dbReference type="InterPro" id="IPR036427">
    <property type="entry name" value="Bromodomain-like_sf"/>
</dbReference>
<comment type="caution">
    <text evidence="9">The sequence shown here is derived from an EMBL/GenBank/DDBJ whole genome shotgun (WGS) entry which is preliminary data.</text>
</comment>
<dbReference type="Pfam" id="PF00439">
    <property type="entry name" value="Bromodomain"/>
    <property type="match status" value="1"/>
</dbReference>
<feature type="compositionally biased region" description="Low complexity" evidence="6">
    <location>
        <begin position="31"/>
        <end position="49"/>
    </location>
</feature>
<keyword evidence="5" id="KW-0175">Coiled coil</keyword>
<evidence type="ECO:0000313" key="9">
    <source>
        <dbReference type="EMBL" id="KAF5949395.1"/>
    </source>
</evidence>
<evidence type="ECO:0000256" key="4">
    <source>
        <dbReference type="PROSITE-ProRule" id="PRU00035"/>
    </source>
</evidence>
<keyword evidence="10" id="KW-1185">Reference proteome</keyword>
<proteinExistence type="predicted"/>
<dbReference type="SUPFAM" id="SSF47370">
    <property type="entry name" value="Bromodomain"/>
    <property type="match status" value="1"/>
</dbReference>
<evidence type="ECO:0000256" key="3">
    <source>
        <dbReference type="ARBA" id="ARBA00023163"/>
    </source>
</evidence>
<dbReference type="Gene3D" id="1.20.1270.220">
    <property type="match status" value="1"/>
</dbReference>
<feature type="compositionally biased region" description="Basic and acidic residues" evidence="6">
    <location>
        <begin position="9"/>
        <end position="19"/>
    </location>
</feature>
<protein>
    <recommendedName>
        <fullName evidence="11">Bromo domain-containing protein</fullName>
    </recommendedName>
</protein>
<name>A0A7J7H9X5_CAMSI</name>
<dbReference type="PRINTS" id="PR00503">
    <property type="entry name" value="BROMODOMAIN"/>
</dbReference>
<dbReference type="AlphaFoldDB" id="A0A7J7H9X5"/>
<evidence type="ECO:0008006" key="11">
    <source>
        <dbReference type="Google" id="ProtNLM"/>
    </source>
</evidence>
<feature type="region of interest" description="Disordered" evidence="6">
    <location>
        <begin position="527"/>
        <end position="600"/>
    </location>
</feature>
<keyword evidence="1" id="KW-0805">Transcription regulation</keyword>
<reference evidence="10" key="1">
    <citation type="journal article" date="2020" name="Nat. Commun.">
        <title>Genome assembly of wild tea tree DASZ reveals pedigree and selection history of tea varieties.</title>
        <authorList>
            <person name="Zhang W."/>
            <person name="Zhang Y."/>
            <person name="Qiu H."/>
            <person name="Guo Y."/>
            <person name="Wan H."/>
            <person name="Zhang X."/>
            <person name="Scossa F."/>
            <person name="Alseekh S."/>
            <person name="Zhang Q."/>
            <person name="Wang P."/>
            <person name="Xu L."/>
            <person name="Schmidt M.H."/>
            <person name="Jia X."/>
            <person name="Li D."/>
            <person name="Zhu A."/>
            <person name="Guo F."/>
            <person name="Chen W."/>
            <person name="Ni D."/>
            <person name="Usadel B."/>
            <person name="Fernie A.R."/>
            <person name="Wen W."/>
        </authorList>
    </citation>
    <scope>NUCLEOTIDE SEQUENCE [LARGE SCALE GENOMIC DNA]</scope>
    <source>
        <strain evidence="10">cv. G240</strain>
    </source>
</reference>
<gene>
    <name evidence="9" type="ORF">HYC85_011388</name>
</gene>
<dbReference type="InterPro" id="IPR038336">
    <property type="entry name" value="NET_sf"/>
</dbReference>
<dbReference type="EMBL" id="JACBKZ010000005">
    <property type="protein sequence ID" value="KAF5949395.1"/>
    <property type="molecule type" value="Genomic_DNA"/>
</dbReference>
<keyword evidence="3" id="KW-0804">Transcription</keyword>
<evidence type="ECO:0000313" key="10">
    <source>
        <dbReference type="Proteomes" id="UP000593564"/>
    </source>
</evidence>
<dbReference type="CDD" id="cd05506">
    <property type="entry name" value="Bromo_plant1"/>
    <property type="match status" value="1"/>
</dbReference>
<sequence>MASGTLGADESRERHRWGESNKVYTRKIKNKNNNPNAAAATTNNQNHQNGINTVPHQSSETLATEVANLSQQQQALSRLDAVPDDSSSHNRPLQVPAPNGCDLANKNGAVKPIITKIDNRVKINLEASRSKNEIRELKRKLVNELDQVRDLFKQLEAIEVQLTGYSHSQYSANDKKVLARVNSEVGSVGRHDSRPFEQLSVSVMRNNHGVGEFVEKEKRTPKANQYYRNSEFLLGKDRLPPPESNKKLKSNVGKKHGGEMGYGFGIDKYTSQALKSCNHLLSRLMKHKHAWVFNKPVDAEALGLNDYHDVIKHPMDLGTVKSRLAKNWYKSPKEFAEDVRLTFHNAMTYNPKGQDVHIMAEELSNIFEEQWAAIASEFCLDWRYQVINDVGLLTPISRKAHPLERAESMTMPVDAKLKPNAQVGRTLVPKKPKANDPHKRDMTYEEKQKLSTNLQSLPSEKLDSIVQIIKKRNSALSQHDDEIEVDIDGVDAETLWELDRFVTNYKKSLSKIKRRAELAQARAGAIPAVPSMNPAPATAEAPKESKTGEKNASTFPSQGDNVSGSSSSSSSSSDSGSSSSDSDSDSSSAYGSDAGHSPRN</sequence>
<evidence type="ECO:0000256" key="2">
    <source>
        <dbReference type="ARBA" id="ARBA00023117"/>
    </source>
</evidence>
<evidence type="ECO:0000256" key="6">
    <source>
        <dbReference type="SAM" id="MobiDB-lite"/>
    </source>
</evidence>
<dbReference type="SMART" id="SM00297">
    <property type="entry name" value="BROMO"/>
    <property type="match status" value="1"/>
</dbReference>
<feature type="domain" description="Bromo" evidence="7">
    <location>
        <begin position="285"/>
        <end position="357"/>
    </location>
</feature>
<dbReference type="Gene3D" id="1.20.920.10">
    <property type="entry name" value="Bromodomain-like"/>
    <property type="match status" value="1"/>
</dbReference>
<feature type="compositionally biased region" description="Low complexity" evidence="6">
    <location>
        <begin position="563"/>
        <end position="588"/>
    </location>
</feature>
<evidence type="ECO:0000259" key="8">
    <source>
        <dbReference type="PROSITE" id="PS51525"/>
    </source>
</evidence>
<feature type="compositionally biased region" description="Polar residues" evidence="6">
    <location>
        <begin position="550"/>
        <end position="562"/>
    </location>
</feature>
<feature type="domain" description="NET" evidence="8">
    <location>
        <begin position="432"/>
        <end position="513"/>
    </location>
</feature>
<dbReference type="InterPro" id="IPR037377">
    <property type="entry name" value="GTE_bromo"/>
</dbReference>
<dbReference type="Proteomes" id="UP000593564">
    <property type="component" value="Unassembled WGS sequence"/>
</dbReference>
<dbReference type="PANTHER" id="PTHR45926">
    <property type="entry name" value="OSJNBA0053K19.4 PROTEIN"/>
    <property type="match status" value="1"/>
</dbReference>
<dbReference type="Pfam" id="PF17035">
    <property type="entry name" value="BET"/>
    <property type="match status" value="1"/>
</dbReference>
<evidence type="ECO:0000256" key="5">
    <source>
        <dbReference type="SAM" id="Coils"/>
    </source>
</evidence>
<reference evidence="9 10" key="2">
    <citation type="submission" date="2020-07" db="EMBL/GenBank/DDBJ databases">
        <title>Genome assembly of wild tea tree DASZ reveals pedigree and selection history of tea varieties.</title>
        <authorList>
            <person name="Zhang W."/>
        </authorList>
    </citation>
    <scope>NUCLEOTIDE SEQUENCE [LARGE SCALE GENOMIC DNA]</scope>
    <source>
        <strain evidence="10">cv. G240</strain>
        <tissue evidence="9">Leaf</tissue>
    </source>
</reference>
<accession>A0A7J7H9X5</accession>
<dbReference type="PROSITE" id="PS51525">
    <property type="entry name" value="NET"/>
    <property type="match status" value="1"/>
</dbReference>
<dbReference type="PROSITE" id="PS50014">
    <property type="entry name" value="BROMODOMAIN_2"/>
    <property type="match status" value="1"/>
</dbReference>
<keyword evidence="2 4" id="KW-0103">Bromodomain</keyword>
<feature type="region of interest" description="Disordered" evidence="6">
    <location>
        <begin position="80"/>
        <end position="101"/>
    </location>
</feature>
<evidence type="ECO:0000259" key="7">
    <source>
        <dbReference type="PROSITE" id="PS50014"/>
    </source>
</evidence>
<dbReference type="InterPro" id="IPR027353">
    <property type="entry name" value="NET_dom"/>
</dbReference>
<feature type="region of interest" description="Disordered" evidence="6">
    <location>
        <begin position="1"/>
        <end position="50"/>
    </location>
</feature>
<dbReference type="InterPro" id="IPR001487">
    <property type="entry name" value="Bromodomain"/>
</dbReference>
<organism evidence="9 10">
    <name type="scientific">Camellia sinensis</name>
    <name type="common">Tea plant</name>
    <name type="synonym">Thea sinensis</name>
    <dbReference type="NCBI Taxonomy" id="4442"/>
    <lineage>
        <taxon>Eukaryota</taxon>
        <taxon>Viridiplantae</taxon>
        <taxon>Streptophyta</taxon>
        <taxon>Embryophyta</taxon>
        <taxon>Tracheophyta</taxon>
        <taxon>Spermatophyta</taxon>
        <taxon>Magnoliopsida</taxon>
        <taxon>eudicotyledons</taxon>
        <taxon>Gunneridae</taxon>
        <taxon>Pentapetalae</taxon>
        <taxon>asterids</taxon>
        <taxon>Ericales</taxon>
        <taxon>Theaceae</taxon>
        <taxon>Camellia</taxon>
    </lineage>
</organism>
<evidence type="ECO:0000256" key="1">
    <source>
        <dbReference type="ARBA" id="ARBA00023015"/>
    </source>
</evidence>